<feature type="transmembrane region" description="Helical" evidence="2">
    <location>
        <begin position="150"/>
        <end position="170"/>
    </location>
</feature>
<evidence type="ECO:0000256" key="2">
    <source>
        <dbReference type="SAM" id="Phobius"/>
    </source>
</evidence>
<feature type="domain" description="Phosphatidic acid phosphatase type 2/haloperoxidase" evidence="3">
    <location>
        <begin position="235"/>
        <end position="336"/>
    </location>
</feature>
<evidence type="ECO:0000313" key="4">
    <source>
        <dbReference type="EMBL" id="MFK3576632.1"/>
    </source>
</evidence>
<feature type="transmembrane region" description="Helical" evidence="2">
    <location>
        <begin position="198"/>
        <end position="222"/>
    </location>
</feature>
<organism evidence="4 5">
    <name type="scientific">Bifidobacterium thermacidophilum</name>
    <dbReference type="NCBI Taxonomy" id="246618"/>
    <lineage>
        <taxon>Bacteria</taxon>
        <taxon>Bacillati</taxon>
        <taxon>Actinomycetota</taxon>
        <taxon>Actinomycetes</taxon>
        <taxon>Bifidobacteriales</taxon>
        <taxon>Bifidobacteriaceae</taxon>
        <taxon>Bifidobacterium</taxon>
    </lineage>
</organism>
<evidence type="ECO:0000313" key="5">
    <source>
        <dbReference type="Proteomes" id="UP001620273"/>
    </source>
</evidence>
<name>A0ABW8KQ21_9BIFI</name>
<sequence length="441" mass="45999">MDENEQESLTPQDGQATRPGPVDQPGQTPQLPAPRESTGTNARQTTTSGSPAPALSASSVPVFAPIPDHHDGQEQSRSSLAFTPFEPQTADAPGFDGPLAFPPQSDSVPADALQADLPGRIADNPAMDDMDRGLARVDPLAVHPRLSSRILCVVFGLLLLVAAAGVWWLGVRTANGQNFDDEVWLRLNTSLPSWLQSLVHLLAVSSTVIAISVVFALVGIVVAAVRKRWWLLGQLVVFAGLCYGSSLLKGVLPRPYLQNINSSASNTAPSGHTLLAAAAVVVLVCAVPRAWRAACAAVGSAYTLLVALSLVAGKWHRPTDVVMSLLIVGGWALLVLACTRTSGMDEIGTRSASASIQIVGSVMITGGIMISLYGAYLVWQIEPGLSLGASWTQSGACAATTMLVCGVSMLVFGLVLAMRQLTASPLTKLGLVGAPPAPPSK</sequence>
<feature type="transmembrane region" description="Helical" evidence="2">
    <location>
        <begin position="391"/>
        <end position="418"/>
    </location>
</feature>
<evidence type="ECO:0000256" key="1">
    <source>
        <dbReference type="SAM" id="MobiDB-lite"/>
    </source>
</evidence>
<dbReference type="Pfam" id="PF01569">
    <property type="entry name" value="PAP2"/>
    <property type="match status" value="1"/>
</dbReference>
<reference evidence="4 5" key="1">
    <citation type="submission" date="2022-09" db="EMBL/GenBank/DDBJ databases">
        <title>Genome sequencing of four strains from tibetan pig.</title>
        <authorList>
            <person name="Feng J."/>
        </authorList>
    </citation>
    <scope>NUCLEOTIDE SEQUENCE [LARGE SCALE GENOMIC DNA]</scope>
    <source>
        <strain evidence="4 5">11-1-1</strain>
    </source>
</reference>
<feature type="compositionally biased region" description="Polar residues" evidence="1">
    <location>
        <begin position="37"/>
        <end position="49"/>
    </location>
</feature>
<feature type="transmembrane region" description="Helical" evidence="2">
    <location>
        <begin position="294"/>
        <end position="315"/>
    </location>
</feature>
<keyword evidence="2" id="KW-0812">Transmembrane</keyword>
<feature type="transmembrane region" description="Helical" evidence="2">
    <location>
        <begin position="229"/>
        <end position="248"/>
    </location>
</feature>
<protein>
    <submittedName>
        <fullName evidence="4">Phosphatase PAP2 family protein</fullName>
    </submittedName>
</protein>
<feature type="transmembrane region" description="Helical" evidence="2">
    <location>
        <begin position="321"/>
        <end position="338"/>
    </location>
</feature>
<evidence type="ECO:0000259" key="3">
    <source>
        <dbReference type="SMART" id="SM00014"/>
    </source>
</evidence>
<proteinExistence type="predicted"/>
<dbReference type="SMART" id="SM00014">
    <property type="entry name" value="acidPPc"/>
    <property type="match status" value="1"/>
</dbReference>
<feature type="transmembrane region" description="Helical" evidence="2">
    <location>
        <begin position="268"/>
        <end position="287"/>
    </location>
</feature>
<dbReference type="Proteomes" id="UP001620273">
    <property type="component" value="Unassembled WGS sequence"/>
</dbReference>
<feature type="transmembrane region" description="Helical" evidence="2">
    <location>
        <begin position="358"/>
        <end position="379"/>
    </location>
</feature>
<dbReference type="SUPFAM" id="SSF48317">
    <property type="entry name" value="Acid phosphatase/Vanadium-dependent haloperoxidase"/>
    <property type="match status" value="1"/>
</dbReference>
<dbReference type="RefSeq" id="WP_404441388.1">
    <property type="nucleotide sequence ID" value="NZ_JAOQBW010000005.1"/>
</dbReference>
<feature type="compositionally biased region" description="Low complexity" evidence="1">
    <location>
        <begin position="50"/>
        <end position="65"/>
    </location>
</feature>
<keyword evidence="2" id="KW-1133">Transmembrane helix</keyword>
<feature type="region of interest" description="Disordered" evidence="1">
    <location>
        <begin position="1"/>
        <end position="111"/>
    </location>
</feature>
<dbReference type="Gene3D" id="1.20.144.10">
    <property type="entry name" value="Phosphatidic acid phosphatase type 2/haloperoxidase"/>
    <property type="match status" value="1"/>
</dbReference>
<dbReference type="EMBL" id="JAOQBW010000005">
    <property type="protein sequence ID" value="MFK3576632.1"/>
    <property type="molecule type" value="Genomic_DNA"/>
</dbReference>
<comment type="caution">
    <text evidence="4">The sequence shown here is derived from an EMBL/GenBank/DDBJ whole genome shotgun (WGS) entry which is preliminary data.</text>
</comment>
<dbReference type="InterPro" id="IPR000326">
    <property type="entry name" value="PAP2/HPO"/>
</dbReference>
<gene>
    <name evidence="4" type="ORF">OCH74_07200</name>
</gene>
<keyword evidence="5" id="KW-1185">Reference proteome</keyword>
<accession>A0ABW8KQ21</accession>
<dbReference type="InterPro" id="IPR036938">
    <property type="entry name" value="PAP2/HPO_sf"/>
</dbReference>
<keyword evidence="2" id="KW-0472">Membrane</keyword>